<keyword evidence="9 20" id="KW-0132">Cell division</keyword>
<name>A0A451DHL1_9GAMM</name>
<feature type="active site" evidence="20">
    <location>
        <position position="329"/>
    </location>
</feature>
<evidence type="ECO:0000256" key="3">
    <source>
        <dbReference type="ARBA" id="ARBA00004496"/>
    </source>
</evidence>
<evidence type="ECO:0000256" key="11">
    <source>
        <dbReference type="ARBA" id="ARBA00022827"/>
    </source>
</evidence>
<comment type="cofactor">
    <cofactor evidence="1 20">
        <name>FAD</name>
        <dbReference type="ChEBI" id="CHEBI:57692"/>
    </cofactor>
</comment>
<dbReference type="RefSeq" id="WP_157989126.1">
    <property type="nucleotide sequence ID" value="NZ_LR217730.1"/>
</dbReference>
<dbReference type="HAMAP" id="MF_00037">
    <property type="entry name" value="MurB"/>
    <property type="match status" value="1"/>
</dbReference>
<keyword evidence="17 20" id="KW-0961">Cell wall biogenesis/degradation</keyword>
<evidence type="ECO:0000256" key="18">
    <source>
        <dbReference type="ARBA" id="ARBA00031026"/>
    </source>
</evidence>
<dbReference type="EC" id="1.3.1.98" evidence="6 20"/>
<dbReference type="Gene3D" id="3.90.78.10">
    <property type="entry name" value="UDP-N-acetylenolpyruvoylglucosamine reductase, C-terminal domain"/>
    <property type="match status" value="1"/>
</dbReference>
<keyword evidence="10 20" id="KW-0285">Flavoprotein</keyword>
<evidence type="ECO:0000313" key="23">
    <source>
        <dbReference type="Proteomes" id="UP000294343"/>
    </source>
</evidence>
<dbReference type="Gene3D" id="3.30.465.10">
    <property type="match status" value="1"/>
</dbReference>
<dbReference type="InterPro" id="IPR036635">
    <property type="entry name" value="MurB_C_sf"/>
</dbReference>
<dbReference type="Pfam" id="PF02873">
    <property type="entry name" value="MurB_C"/>
    <property type="match status" value="1"/>
</dbReference>
<keyword evidence="12 20" id="KW-0521">NADP</keyword>
<dbReference type="PANTHER" id="PTHR21071">
    <property type="entry name" value="UDP-N-ACETYLENOLPYRUVOYLGLUCOSAMINE REDUCTASE"/>
    <property type="match status" value="1"/>
</dbReference>
<dbReference type="GO" id="GO:0071949">
    <property type="term" value="F:FAD binding"/>
    <property type="evidence" value="ECO:0007669"/>
    <property type="project" value="InterPro"/>
</dbReference>
<evidence type="ECO:0000256" key="6">
    <source>
        <dbReference type="ARBA" id="ARBA00012518"/>
    </source>
</evidence>
<dbReference type="InterPro" id="IPR036318">
    <property type="entry name" value="FAD-bd_PCMH-like_sf"/>
</dbReference>
<evidence type="ECO:0000256" key="12">
    <source>
        <dbReference type="ARBA" id="ARBA00022857"/>
    </source>
</evidence>
<evidence type="ECO:0000259" key="21">
    <source>
        <dbReference type="PROSITE" id="PS51387"/>
    </source>
</evidence>
<keyword evidence="11 20" id="KW-0274">FAD</keyword>
<dbReference type="UniPathway" id="UPA00219"/>
<evidence type="ECO:0000256" key="14">
    <source>
        <dbReference type="ARBA" id="ARBA00022984"/>
    </source>
</evidence>
<dbReference type="PROSITE" id="PS51387">
    <property type="entry name" value="FAD_PCMH"/>
    <property type="match status" value="1"/>
</dbReference>
<evidence type="ECO:0000256" key="4">
    <source>
        <dbReference type="ARBA" id="ARBA00004752"/>
    </source>
</evidence>
<dbReference type="InterPro" id="IPR016166">
    <property type="entry name" value="FAD-bd_PCMH"/>
</dbReference>
<gene>
    <name evidence="20 22" type="primary">murB</name>
    <name evidence="22" type="ORF">ERCIPSPA2889_316</name>
</gene>
<organism evidence="22 23">
    <name type="scientific">Candidatus Erwinia haradaeae</name>
    <dbReference type="NCBI Taxonomy" id="1922217"/>
    <lineage>
        <taxon>Bacteria</taxon>
        <taxon>Pseudomonadati</taxon>
        <taxon>Pseudomonadota</taxon>
        <taxon>Gammaproteobacteria</taxon>
        <taxon>Enterobacterales</taxon>
        <taxon>Erwiniaceae</taxon>
        <taxon>Erwinia</taxon>
    </lineage>
</organism>
<dbReference type="NCBIfam" id="TIGR00179">
    <property type="entry name" value="murB"/>
    <property type="match status" value="1"/>
</dbReference>
<evidence type="ECO:0000256" key="13">
    <source>
        <dbReference type="ARBA" id="ARBA00022960"/>
    </source>
</evidence>
<evidence type="ECO:0000256" key="19">
    <source>
        <dbReference type="ARBA" id="ARBA00048914"/>
    </source>
</evidence>
<feature type="domain" description="FAD-binding PCMH-type" evidence="21">
    <location>
        <begin position="16"/>
        <end position="187"/>
    </location>
</feature>
<dbReference type="OrthoDB" id="9804753at2"/>
<dbReference type="GO" id="GO:0051301">
    <property type="term" value="P:cell division"/>
    <property type="evidence" value="ECO:0007669"/>
    <property type="project" value="UniProtKB-KW"/>
</dbReference>
<dbReference type="GO" id="GO:0071555">
    <property type="term" value="P:cell wall organization"/>
    <property type="evidence" value="ECO:0007669"/>
    <property type="project" value="UniProtKB-KW"/>
</dbReference>
<keyword evidence="15 20" id="KW-0560">Oxidoreductase</keyword>
<sequence>MSFQRASLKPWNTFGIDVYANNVTIIHNVDSLFYKSLDKSVRRSEPILFLGEGSNVLFLQDFQGKVFINRIKGISFTETTHTWLLHVGAGENWHQLVKTTLYKGLAGLENLALIPGCVGSAPIQNIGAYGVELKQVCEYVDILFLNDGSHQRLKVDECCFGYRDSVFKHRYKNHYVIIAVGFKLIKKWQPVLSYGVLKMLNPQTVTPMQVFHAVCKIRRSKIPNPKYIGNAGSFFKNPLVTSPTAFDLLTLHPKIPYRLKNNGDVILSAAGLIDQCELKGYRVGGAAVHNQQALVLINTGAASSQDIINLARIIRRRVGEKFNIWLEPEVCFIAAQGKIDSVEVIT</sequence>
<dbReference type="AlphaFoldDB" id="A0A451DHL1"/>
<comment type="subcellular location">
    <subcellularLocation>
        <location evidence="3 20">Cytoplasm</location>
    </subcellularLocation>
</comment>
<keyword evidence="14 20" id="KW-0573">Peptidoglycan synthesis</keyword>
<dbReference type="GO" id="GO:0009252">
    <property type="term" value="P:peptidoglycan biosynthetic process"/>
    <property type="evidence" value="ECO:0007669"/>
    <property type="project" value="UniProtKB-UniRule"/>
</dbReference>
<dbReference type="InterPro" id="IPR016167">
    <property type="entry name" value="FAD-bd_PCMH_sub1"/>
</dbReference>
<dbReference type="EMBL" id="LR217730">
    <property type="protein sequence ID" value="VFP86133.1"/>
    <property type="molecule type" value="Genomic_DNA"/>
</dbReference>
<reference evidence="22 23" key="1">
    <citation type="submission" date="2019-02" db="EMBL/GenBank/DDBJ databases">
        <authorList>
            <person name="Manzano-Marin A."/>
            <person name="Manzano-Marin A."/>
        </authorList>
    </citation>
    <scope>NUCLEOTIDE SEQUENCE [LARGE SCALE GENOMIC DNA]</scope>
    <source>
        <strain evidence="22 23">ErCipseudotsugae</strain>
    </source>
</reference>
<dbReference type="PANTHER" id="PTHR21071:SF4">
    <property type="entry name" value="UDP-N-ACETYLENOLPYRUVOYLGLUCOSAMINE REDUCTASE"/>
    <property type="match status" value="1"/>
</dbReference>
<dbReference type="Pfam" id="PF01565">
    <property type="entry name" value="FAD_binding_4"/>
    <property type="match status" value="1"/>
</dbReference>
<evidence type="ECO:0000256" key="5">
    <source>
        <dbReference type="ARBA" id="ARBA00010485"/>
    </source>
</evidence>
<dbReference type="GO" id="GO:0008762">
    <property type="term" value="F:UDP-N-acetylmuramate dehydrogenase activity"/>
    <property type="evidence" value="ECO:0007669"/>
    <property type="project" value="UniProtKB-UniRule"/>
</dbReference>
<keyword evidence="13 20" id="KW-0133">Cell shape</keyword>
<comment type="similarity">
    <text evidence="5 20">Belongs to the MurB family.</text>
</comment>
<evidence type="ECO:0000256" key="9">
    <source>
        <dbReference type="ARBA" id="ARBA00022618"/>
    </source>
</evidence>
<evidence type="ECO:0000256" key="10">
    <source>
        <dbReference type="ARBA" id="ARBA00022630"/>
    </source>
</evidence>
<keyword evidence="8 20" id="KW-0963">Cytoplasm</keyword>
<evidence type="ECO:0000313" key="22">
    <source>
        <dbReference type="EMBL" id="VFP86133.1"/>
    </source>
</evidence>
<feature type="active site" description="Proton donor" evidence="20">
    <location>
        <position position="233"/>
    </location>
</feature>
<dbReference type="Gene3D" id="3.30.43.10">
    <property type="entry name" value="Uridine Diphospho-n-acetylenolpyruvylglucosamine Reductase, domain 2"/>
    <property type="match status" value="1"/>
</dbReference>
<dbReference type="Proteomes" id="UP000294343">
    <property type="component" value="Chromosome"/>
</dbReference>
<keyword evidence="16 20" id="KW-0131">Cell cycle</keyword>
<comment type="catalytic activity">
    <reaction evidence="19 20">
        <text>UDP-N-acetyl-alpha-D-muramate + NADP(+) = UDP-N-acetyl-3-O-(1-carboxyvinyl)-alpha-D-glucosamine + NADPH + H(+)</text>
        <dbReference type="Rhea" id="RHEA:12248"/>
        <dbReference type="ChEBI" id="CHEBI:15378"/>
        <dbReference type="ChEBI" id="CHEBI:57783"/>
        <dbReference type="ChEBI" id="CHEBI:58349"/>
        <dbReference type="ChEBI" id="CHEBI:68483"/>
        <dbReference type="ChEBI" id="CHEBI:70757"/>
        <dbReference type="EC" id="1.3.1.98"/>
    </reaction>
</comment>
<dbReference type="SUPFAM" id="SSF56194">
    <property type="entry name" value="Uridine diphospho-N-Acetylenolpyruvylglucosamine reductase, MurB, C-terminal domain"/>
    <property type="match status" value="1"/>
</dbReference>
<dbReference type="InterPro" id="IPR006094">
    <property type="entry name" value="Oxid_FAD_bind_N"/>
</dbReference>
<protein>
    <recommendedName>
        <fullName evidence="7 20">UDP-N-acetylenolpyruvoylglucosamine reductase</fullName>
        <ecNumber evidence="6 20">1.3.1.98</ecNumber>
    </recommendedName>
    <alternativeName>
        <fullName evidence="18 20">UDP-N-acetylmuramate dehydrogenase</fullName>
    </alternativeName>
</protein>
<dbReference type="GO" id="GO:0005829">
    <property type="term" value="C:cytosol"/>
    <property type="evidence" value="ECO:0007669"/>
    <property type="project" value="TreeGrafter"/>
</dbReference>
<dbReference type="NCBIfam" id="NF000755">
    <property type="entry name" value="PRK00046.1"/>
    <property type="match status" value="1"/>
</dbReference>
<dbReference type="InterPro" id="IPR016169">
    <property type="entry name" value="FAD-bd_PCMH_sub2"/>
</dbReference>
<dbReference type="InterPro" id="IPR011601">
    <property type="entry name" value="MurB_C"/>
</dbReference>
<evidence type="ECO:0000256" key="7">
    <source>
        <dbReference type="ARBA" id="ARBA00015188"/>
    </source>
</evidence>
<evidence type="ECO:0000256" key="1">
    <source>
        <dbReference type="ARBA" id="ARBA00001974"/>
    </source>
</evidence>
<evidence type="ECO:0000256" key="16">
    <source>
        <dbReference type="ARBA" id="ARBA00023306"/>
    </source>
</evidence>
<comment type="function">
    <text evidence="2 20">Cell wall formation.</text>
</comment>
<evidence type="ECO:0000256" key="15">
    <source>
        <dbReference type="ARBA" id="ARBA00023002"/>
    </source>
</evidence>
<accession>A0A451DHL1</accession>
<proteinExistence type="inferred from homology"/>
<evidence type="ECO:0000256" key="17">
    <source>
        <dbReference type="ARBA" id="ARBA00023316"/>
    </source>
</evidence>
<dbReference type="GO" id="GO:0008360">
    <property type="term" value="P:regulation of cell shape"/>
    <property type="evidence" value="ECO:0007669"/>
    <property type="project" value="UniProtKB-KW"/>
</dbReference>
<evidence type="ECO:0000256" key="8">
    <source>
        <dbReference type="ARBA" id="ARBA00022490"/>
    </source>
</evidence>
<feature type="active site" evidence="20">
    <location>
        <position position="163"/>
    </location>
</feature>
<evidence type="ECO:0000256" key="20">
    <source>
        <dbReference type="HAMAP-Rule" id="MF_00037"/>
    </source>
</evidence>
<comment type="pathway">
    <text evidence="4 20">Cell wall biogenesis; peptidoglycan biosynthesis.</text>
</comment>
<dbReference type="InterPro" id="IPR003170">
    <property type="entry name" value="MurB"/>
</dbReference>
<dbReference type="SUPFAM" id="SSF56176">
    <property type="entry name" value="FAD-binding/transporter-associated domain-like"/>
    <property type="match status" value="1"/>
</dbReference>
<evidence type="ECO:0000256" key="2">
    <source>
        <dbReference type="ARBA" id="ARBA00003921"/>
    </source>
</evidence>